<evidence type="ECO:0000313" key="6">
    <source>
        <dbReference type="Proteomes" id="UP001389717"/>
    </source>
</evidence>
<dbReference type="InterPro" id="IPR020476">
    <property type="entry name" value="Nudix_hydrolase"/>
</dbReference>
<comment type="similarity">
    <text evidence="3">Belongs to the Nudix hydrolase family.</text>
</comment>
<comment type="cofactor">
    <cofactor evidence="1">
        <name>Mg(2+)</name>
        <dbReference type="ChEBI" id="CHEBI:18420"/>
    </cofactor>
</comment>
<dbReference type="Pfam" id="PF00293">
    <property type="entry name" value="NUDIX"/>
    <property type="match status" value="1"/>
</dbReference>
<evidence type="ECO:0000256" key="2">
    <source>
        <dbReference type="ARBA" id="ARBA00022801"/>
    </source>
</evidence>
<reference evidence="5 6" key="1">
    <citation type="submission" date="2024-04" db="EMBL/GenBank/DDBJ databases">
        <title>Bacillus oryzaecorticis sp. nov., a moderately halophilic bacterium isolated from rice husks.</title>
        <authorList>
            <person name="Zhu H.-S."/>
        </authorList>
    </citation>
    <scope>NUCLEOTIDE SEQUENCE [LARGE SCALE GENOMIC DNA]</scope>
    <source>
        <strain evidence="5 6">ZC255</strain>
    </source>
</reference>
<evidence type="ECO:0000256" key="1">
    <source>
        <dbReference type="ARBA" id="ARBA00001946"/>
    </source>
</evidence>
<dbReference type="CDD" id="cd04677">
    <property type="entry name" value="NUDIX_Hydrolase"/>
    <property type="match status" value="1"/>
</dbReference>
<accession>A0ABU9KDQ0</accession>
<dbReference type="PROSITE" id="PS51462">
    <property type="entry name" value="NUDIX"/>
    <property type="match status" value="1"/>
</dbReference>
<dbReference type="SUPFAM" id="SSF55811">
    <property type="entry name" value="Nudix"/>
    <property type="match status" value="1"/>
</dbReference>
<dbReference type="PRINTS" id="PR00502">
    <property type="entry name" value="NUDIXFAMILY"/>
</dbReference>
<dbReference type="GO" id="GO:0016787">
    <property type="term" value="F:hydrolase activity"/>
    <property type="evidence" value="ECO:0007669"/>
    <property type="project" value="UniProtKB-KW"/>
</dbReference>
<sequence length="156" mass="17783">MGYIEGLRKLVGTQPLILPGSVVLILDDNKNVLLQQRRFPSGKWGLPGGLMELAESTEETARREVKEETNLQLGDLHLLNVYSGKDQYIKAENGDEFYVVATAFFTKEFDGEMKADQSESIKLEFHPLNNLPSNMVGSHKEMVEEYRNRYCINEQE</sequence>
<gene>
    <name evidence="5" type="ORF">AAEO50_18315</name>
</gene>
<proteinExistence type="inferred from homology"/>
<dbReference type="Gene3D" id="3.90.79.10">
    <property type="entry name" value="Nucleoside Triphosphate Pyrophosphohydrolase"/>
    <property type="match status" value="1"/>
</dbReference>
<evidence type="ECO:0000259" key="4">
    <source>
        <dbReference type="PROSITE" id="PS51462"/>
    </source>
</evidence>
<keyword evidence="6" id="KW-1185">Reference proteome</keyword>
<name>A0ABU9KDQ0_9BACI</name>
<dbReference type="Proteomes" id="UP001389717">
    <property type="component" value="Unassembled WGS sequence"/>
</dbReference>
<dbReference type="InterPro" id="IPR000086">
    <property type="entry name" value="NUDIX_hydrolase_dom"/>
</dbReference>
<feature type="domain" description="Nudix hydrolase" evidence="4">
    <location>
        <begin position="15"/>
        <end position="149"/>
    </location>
</feature>
<comment type="caution">
    <text evidence="5">The sequence shown here is derived from an EMBL/GenBank/DDBJ whole genome shotgun (WGS) entry which is preliminary data.</text>
</comment>
<protein>
    <submittedName>
        <fullName evidence="5">NUDIX hydrolase</fullName>
    </submittedName>
</protein>
<dbReference type="RefSeq" id="WP_341985764.1">
    <property type="nucleotide sequence ID" value="NZ_JBBYAF010000046.1"/>
</dbReference>
<evidence type="ECO:0000256" key="3">
    <source>
        <dbReference type="RuleBase" id="RU003476"/>
    </source>
</evidence>
<keyword evidence="2 3" id="KW-0378">Hydrolase</keyword>
<organism evidence="5 6">
    <name type="scientific">Rossellomorea oryzaecorticis</name>
    <dbReference type="NCBI Taxonomy" id="1396505"/>
    <lineage>
        <taxon>Bacteria</taxon>
        <taxon>Bacillati</taxon>
        <taxon>Bacillota</taxon>
        <taxon>Bacilli</taxon>
        <taxon>Bacillales</taxon>
        <taxon>Bacillaceae</taxon>
        <taxon>Rossellomorea</taxon>
    </lineage>
</organism>
<dbReference type="PANTHER" id="PTHR43046">
    <property type="entry name" value="GDP-MANNOSE MANNOSYL HYDROLASE"/>
    <property type="match status" value="1"/>
</dbReference>
<dbReference type="PROSITE" id="PS00893">
    <property type="entry name" value="NUDIX_BOX"/>
    <property type="match status" value="1"/>
</dbReference>
<evidence type="ECO:0000313" key="5">
    <source>
        <dbReference type="EMBL" id="MEL3974245.1"/>
    </source>
</evidence>
<dbReference type="PANTHER" id="PTHR43046:SF2">
    <property type="entry name" value="8-OXO-DGTP DIPHOSPHATASE-RELATED"/>
    <property type="match status" value="1"/>
</dbReference>
<dbReference type="EMBL" id="JBBYAF010000046">
    <property type="protein sequence ID" value="MEL3974245.1"/>
    <property type="molecule type" value="Genomic_DNA"/>
</dbReference>
<dbReference type="InterPro" id="IPR020084">
    <property type="entry name" value="NUDIX_hydrolase_CS"/>
</dbReference>
<dbReference type="InterPro" id="IPR015797">
    <property type="entry name" value="NUDIX_hydrolase-like_dom_sf"/>
</dbReference>